<evidence type="ECO:0000313" key="2">
    <source>
        <dbReference type="Proteomes" id="UP000242770"/>
    </source>
</evidence>
<sequence>MLGWSTLESTNFQADVQHPASKSLDNLVETRTLAWMLT</sequence>
<organism evidence="1 2">
    <name type="scientific">Sporisorium scitamineum</name>
    <dbReference type="NCBI Taxonomy" id="49012"/>
    <lineage>
        <taxon>Eukaryota</taxon>
        <taxon>Fungi</taxon>
        <taxon>Dikarya</taxon>
        <taxon>Basidiomycota</taxon>
        <taxon>Ustilaginomycotina</taxon>
        <taxon>Ustilaginomycetes</taxon>
        <taxon>Ustilaginales</taxon>
        <taxon>Ustilaginaceae</taxon>
        <taxon>Sporisorium</taxon>
    </lineage>
</organism>
<dbReference type="Proteomes" id="UP000242770">
    <property type="component" value="Unassembled WGS sequence"/>
</dbReference>
<dbReference type="EMBL" id="CCFA01004538">
    <property type="protein sequence ID" value="CDW99317.1"/>
    <property type="molecule type" value="Genomic_DNA"/>
</dbReference>
<dbReference type="AlphaFoldDB" id="A0A0F7S8Q4"/>
<protein>
    <submittedName>
        <fullName evidence="1">Uncharacterized protein</fullName>
    </submittedName>
</protein>
<gene>
    <name evidence="1" type="primary">SSCI74420.1</name>
</gene>
<accession>A0A0F7S8Q4</accession>
<reference evidence="2" key="1">
    <citation type="submission" date="2014-06" db="EMBL/GenBank/DDBJ databases">
        <authorList>
            <person name="Berkman P.J."/>
        </authorList>
    </citation>
    <scope>NUCLEOTIDE SEQUENCE [LARGE SCALE GENOMIC DNA]</scope>
</reference>
<evidence type="ECO:0000313" key="1">
    <source>
        <dbReference type="EMBL" id="CDW99317.1"/>
    </source>
</evidence>
<name>A0A0F7S8Q4_9BASI</name>
<proteinExistence type="predicted"/>
<keyword evidence="2" id="KW-1185">Reference proteome</keyword>